<feature type="region of interest" description="Disordered" evidence="2">
    <location>
        <begin position="40"/>
        <end position="86"/>
    </location>
</feature>
<keyword evidence="1" id="KW-0092">Biotin</keyword>
<proteinExistence type="predicted"/>
<dbReference type="PROSITE" id="PS50968">
    <property type="entry name" value="BIOTINYL_LIPOYL"/>
    <property type="match status" value="1"/>
</dbReference>
<comment type="caution">
    <text evidence="4">The sequence shown here is derived from an EMBL/GenBank/DDBJ whole genome shotgun (WGS) entry which is preliminary data.</text>
</comment>
<dbReference type="SUPFAM" id="SSF51230">
    <property type="entry name" value="Single hybrid motif"/>
    <property type="match status" value="1"/>
</dbReference>
<dbReference type="Pfam" id="PF00364">
    <property type="entry name" value="Biotin_lipoyl"/>
    <property type="match status" value="1"/>
</dbReference>
<evidence type="ECO:0000256" key="2">
    <source>
        <dbReference type="SAM" id="MobiDB-lite"/>
    </source>
</evidence>
<dbReference type="CDD" id="cd06850">
    <property type="entry name" value="biotinyl_domain"/>
    <property type="match status" value="1"/>
</dbReference>
<reference evidence="4" key="1">
    <citation type="submission" date="2020-04" db="EMBL/GenBank/DDBJ databases">
        <title>Deep metagenomics examines the oral microbiome during advanced dental caries in children, revealing novel taxa and co-occurrences with host molecules.</title>
        <authorList>
            <person name="Baker J.L."/>
            <person name="Morton J.T."/>
            <person name="Dinis M."/>
            <person name="Alvarez R."/>
            <person name="Tran N.C."/>
            <person name="Knight R."/>
            <person name="Edlund A."/>
        </authorList>
    </citation>
    <scope>NUCLEOTIDE SEQUENCE</scope>
    <source>
        <strain evidence="4">JCVI_34_bin.1</strain>
    </source>
</reference>
<dbReference type="InterPro" id="IPR001882">
    <property type="entry name" value="Biotin_BS"/>
</dbReference>
<evidence type="ECO:0000259" key="3">
    <source>
        <dbReference type="PROSITE" id="PS50968"/>
    </source>
</evidence>
<evidence type="ECO:0000256" key="1">
    <source>
        <dbReference type="ARBA" id="ARBA00023267"/>
    </source>
</evidence>
<protein>
    <submittedName>
        <fullName evidence="4">Biotin/lipoyl-binding protein</fullName>
    </submittedName>
</protein>
<dbReference type="FunFam" id="2.40.50.100:FF:000003">
    <property type="entry name" value="Acetyl-CoA carboxylase biotin carboxyl carrier protein"/>
    <property type="match status" value="1"/>
</dbReference>
<feature type="domain" description="Lipoyl-binding" evidence="3">
    <location>
        <begin position="69"/>
        <end position="152"/>
    </location>
</feature>
<dbReference type="AlphaFoldDB" id="A0A929RWI6"/>
<dbReference type="RefSeq" id="WP_303764144.1">
    <property type="nucleotide sequence ID" value="NZ_JABZGR010000017.1"/>
</dbReference>
<dbReference type="PANTHER" id="PTHR45266:SF3">
    <property type="entry name" value="OXALOACETATE DECARBOXYLASE ALPHA CHAIN"/>
    <property type="match status" value="1"/>
</dbReference>
<feature type="compositionally biased region" description="Polar residues" evidence="2">
    <location>
        <begin position="40"/>
        <end position="54"/>
    </location>
</feature>
<dbReference type="PANTHER" id="PTHR45266">
    <property type="entry name" value="OXALOACETATE DECARBOXYLASE ALPHA CHAIN"/>
    <property type="match status" value="1"/>
</dbReference>
<gene>
    <name evidence="4" type="ORF">HXK21_06150</name>
</gene>
<feature type="compositionally biased region" description="Low complexity" evidence="2">
    <location>
        <begin position="55"/>
        <end position="80"/>
    </location>
</feature>
<dbReference type="PROSITE" id="PS00188">
    <property type="entry name" value="BIOTIN"/>
    <property type="match status" value="1"/>
</dbReference>
<dbReference type="InterPro" id="IPR000089">
    <property type="entry name" value="Biotin_lipoyl"/>
</dbReference>
<dbReference type="InterPro" id="IPR011053">
    <property type="entry name" value="Single_hybrid_motif"/>
</dbReference>
<organism evidence="4 5">
    <name type="scientific">Alloprevotella tannerae</name>
    <dbReference type="NCBI Taxonomy" id="76122"/>
    <lineage>
        <taxon>Bacteria</taxon>
        <taxon>Pseudomonadati</taxon>
        <taxon>Bacteroidota</taxon>
        <taxon>Bacteroidia</taxon>
        <taxon>Bacteroidales</taxon>
        <taxon>Prevotellaceae</taxon>
        <taxon>Alloprevotella</taxon>
    </lineage>
</organism>
<dbReference type="Gene3D" id="2.40.50.100">
    <property type="match status" value="1"/>
</dbReference>
<name>A0A929RWI6_9BACT</name>
<accession>A0A929RWI6</accession>
<dbReference type="InterPro" id="IPR050709">
    <property type="entry name" value="Biotin_Carboxyl_Carrier/Decarb"/>
</dbReference>
<sequence length="152" mass="15674">MKTYKYKIDGAAYDVTINEVQGRRAKVVVNGIPFDVEMQGTQLTEDNLPNVDTTSAPEAPAAAPAEQPAAAASAPSASEAGKGNPVKAPLPGVVTKVLVKAGQAVKKGENILVLEAMKMENNITAENDGTVTAVCVNPGDSVLEGTVLLTID</sequence>
<evidence type="ECO:0000313" key="5">
    <source>
        <dbReference type="Proteomes" id="UP000704068"/>
    </source>
</evidence>
<evidence type="ECO:0000313" key="4">
    <source>
        <dbReference type="EMBL" id="MBF0970608.1"/>
    </source>
</evidence>
<dbReference type="EMBL" id="JABZGR010000017">
    <property type="protein sequence ID" value="MBF0970608.1"/>
    <property type="molecule type" value="Genomic_DNA"/>
</dbReference>
<dbReference type="Proteomes" id="UP000704068">
    <property type="component" value="Unassembled WGS sequence"/>
</dbReference>